<dbReference type="Proteomes" id="UP001215280">
    <property type="component" value="Unassembled WGS sequence"/>
</dbReference>
<dbReference type="EMBL" id="JARJLG010000133">
    <property type="protein sequence ID" value="KAJ7739269.1"/>
    <property type="molecule type" value="Genomic_DNA"/>
</dbReference>
<reference evidence="2" key="1">
    <citation type="submission" date="2023-03" db="EMBL/GenBank/DDBJ databases">
        <title>Massive genome expansion in bonnet fungi (Mycena s.s.) driven by repeated elements and novel gene families across ecological guilds.</title>
        <authorList>
            <consortium name="Lawrence Berkeley National Laboratory"/>
            <person name="Harder C.B."/>
            <person name="Miyauchi S."/>
            <person name="Viragh M."/>
            <person name="Kuo A."/>
            <person name="Thoen E."/>
            <person name="Andreopoulos B."/>
            <person name="Lu D."/>
            <person name="Skrede I."/>
            <person name="Drula E."/>
            <person name="Henrissat B."/>
            <person name="Morin E."/>
            <person name="Kohler A."/>
            <person name="Barry K."/>
            <person name="LaButti K."/>
            <person name="Morin E."/>
            <person name="Salamov A."/>
            <person name="Lipzen A."/>
            <person name="Mereny Z."/>
            <person name="Hegedus B."/>
            <person name="Baldrian P."/>
            <person name="Stursova M."/>
            <person name="Weitz H."/>
            <person name="Taylor A."/>
            <person name="Grigoriev I.V."/>
            <person name="Nagy L.G."/>
            <person name="Martin F."/>
            <person name="Kauserud H."/>
        </authorList>
    </citation>
    <scope>NUCLEOTIDE SEQUENCE</scope>
    <source>
        <strain evidence="2">CBHHK188m</strain>
    </source>
</reference>
<evidence type="ECO:0000313" key="3">
    <source>
        <dbReference type="Proteomes" id="UP001215280"/>
    </source>
</evidence>
<protein>
    <recommendedName>
        <fullName evidence="1">F-box domain-containing protein</fullName>
    </recommendedName>
</protein>
<keyword evidence="3" id="KW-1185">Reference proteome</keyword>
<evidence type="ECO:0000313" key="2">
    <source>
        <dbReference type="EMBL" id="KAJ7739269.1"/>
    </source>
</evidence>
<comment type="caution">
    <text evidence="2">The sequence shown here is derived from an EMBL/GenBank/DDBJ whole genome shotgun (WGS) entry which is preliminary data.</text>
</comment>
<dbReference type="Gene3D" id="1.20.1280.50">
    <property type="match status" value="1"/>
</dbReference>
<proteinExistence type="predicted"/>
<sequence>MSGRVLATPCASPGRNFVGPTSKTQIPDKVCQLLALENPNFGQGNDHFEASKTQISGQPLGRASRGLIDACRPELARYDAEIQRLQTLPFGFVSDRANLVSYIAGCQSALAPIRRLPTELLANIFEMGSPPIEVYNVGAENTPAQELDRLAQRHLLQLSQVSSDWHRVVMSTPGLWSIITVDITLWDACPVSFETLLSLLSSTLIRGQSCPLNLLVVIGDSGHSATRPRQEIDLFEAAPRLNEVAFYGPPAEIQNLPWGQLQKFQYSADTGRRPHDGLALIQNLAPGTSFTFDVSQTSSQPTFVHSIKTSRRARPSIAHSAVLATLRFMHSPLERDTPVWHQPSFMDLASRSSFQNHLTVLKISIRISEDELLECLTVLPLLEELYITDPADGGYNLITDTLLGSLEWEPEQAPLVPRLLYLCSTSFLRFTESAFLDFVTSRIAWRSDEETKFCVALLPCPGSNRELGPDAIARLSELEGELCFSWFPAVSLPIVSQP</sequence>
<organism evidence="2 3">
    <name type="scientific">Mycena maculata</name>
    <dbReference type="NCBI Taxonomy" id="230809"/>
    <lineage>
        <taxon>Eukaryota</taxon>
        <taxon>Fungi</taxon>
        <taxon>Dikarya</taxon>
        <taxon>Basidiomycota</taxon>
        <taxon>Agaricomycotina</taxon>
        <taxon>Agaricomycetes</taxon>
        <taxon>Agaricomycetidae</taxon>
        <taxon>Agaricales</taxon>
        <taxon>Marasmiineae</taxon>
        <taxon>Mycenaceae</taxon>
        <taxon>Mycena</taxon>
    </lineage>
</organism>
<evidence type="ECO:0000259" key="1">
    <source>
        <dbReference type="Pfam" id="PF12937"/>
    </source>
</evidence>
<name>A0AAD7ICN2_9AGAR</name>
<feature type="domain" description="F-box" evidence="1">
    <location>
        <begin position="113"/>
        <end position="177"/>
    </location>
</feature>
<gene>
    <name evidence="2" type="ORF">DFH07DRAFT_983792</name>
</gene>
<dbReference type="InterPro" id="IPR001810">
    <property type="entry name" value="F-box_dom"/>
</dbReference>
<dbReference type="AlphaFoldDB" id="A0AAD7ICN2"/>
<accession>A0AAD7ICN2</accession>
<dbReference type="Pfam" id="PF12937">
    <property type="entry name" value="F-box-like"/>
    <property type="match status" value="1"/>
</dbReference>